<dbReference type="SMART" id="SM00220">
    <property type="entry name" value="S_TKc"/>
    <property type="match status" value="1"/>
</dbReference>
<dbReference type="AlphaFoldDB" id="A0AAD4QEH6"/>
<comment type="similarity">
    <text evidence="1">Belongs to the protein kinase superfamily. AGC Ser/Thr protein kinase family. PDPK1 subfamily.</text>
</comment>
<dbReference type="InterPro" id="IPR011009">
    <property type="entry name" value="Kinase-like_dom_sf"/>
</dbReference>
<evidence type="ECO:0000256" key="6">
    <source>
        <dbReference type="ARBA" id="ARBA00022777"/>
    </source>
</evidence>
<dbReference type="PANTHER" id="PTHR24356">
    <property type="entry name" value="SERINE/THREONINE-PROTEIN KINASE"/>
    <property type="match status" value="1"/>
</dbReference>
<dbReference type="Gene3D" id="1.10.510.10">
    <property type="entry name" value="Transferase(Phosphotransferase) domain 1"/>
    <property type="match status" value="1"/>
</dbReference>
<dbReference type="EC" id="2.7.11.1" evidence="2"/>
<protein>
    <recommendedName>
        <fullName evidence="2">non-specific serine/threonine protein kinase</fullName>
        <ecNumber evidence="2">2.7.11.1</ecNumber>
    </recommendedName>
</protein>
<feature type="region of interest" description="Disordered" evidence="11">
    <location>
        <begin position="1"/>
        <end position="111"/>
    </location>
</feature>
<evidence type="ECO:0000256" key="11">
    <source>
        <dbReference type="SAM" id="MobiDB-lite"/>
    </source>
</evidence>
<dbReference type="InterPro" id="IPR000719">
    <property type="entry name" value="Prot_kinase_dom"/>
</dbReference>
<reference evidence="13" key="1">
    <citation type="submission" date="2022-01" db="EMBL/GenBank/DDBJ databases">
        <title>Comparative genomics reveals a dynamic genome evolution in the ectomycorrhizal milk-cap (Lactarius) mushrooms.</title>
        <authorList>
            <consortium name="DOE Joint Genome Institute"/>
            <person name="Lebreton A."/>
            <person name="Tang N."/>
            <person name="Kuo A."/>
            <person name="LaButti K."/>
            <person name="Drula E."/>
            <person name="Barry K."/>
            <person name="Clum A."/>
            <person name="Lipzen A."/>
            <person name="Mousain D."/>
            <person name="Ng V."/>
            <person name="Wang R."/>
            <person name="Wang X."/>
            <person name="Dai Y."/>
            <person name="Henrissat B."/>
            <person name="Grigoriev I.V."/>
            <person name="Guerin-Laguette A."/>
            <person name="Yu F."/>
            <person name="Martin F.M."/>
        </authorList>
    </citation>
    <scope>NUCLEOTIDE SEQUENCE</scope>
    <source>
        <strain evidence="13">QP</strain>
    </source>
</reference>
<keyword evidence="6 13" id="KW-0418">Kinase</keyword>
<feature type="region of interest" description="Disordered" evidence="11">
    <location>
        <begin position="563"/>
        <end position="641"/>
    </location>
</feature>
<comment type="catalytic activity">
    <reaction evidence="9">
        <text>L-seryl-[protein] + ATP = O-phospho-L-seryl-[protein] + ADP + H(+)</text>
        <dbReference type="Rhea" id="RHEA:17989"/>
        <dbReference type="Rhea" id="RHEA-COMP:9863"/>
        <dbReference type="Rhea" id="RHEA-COMP:11604"/>
        <dbReference type="ChEBI" id="CHEBI:15378"/>
        <dbReference type="ChEBI" id="CHEBI:29999"/>
        <dbReference type="ChEBI" id="CHEBI:30616"/>
        <dbReference type="ChEBI" id="CHEBI:83421"/>
        <dbReference type="ChEBI" id="CHEBI:456216"/>
        <dbReference type="EC" id="2.7.11.1"/>
    </reaction>
</comment>
<keyword evidence="14" id="KW-1185">Reference proteome</keyword>
<accession>A0AAD4QEH6</accession>
<keyword evidence="7 10" id="KW-0067">ATP-binding</keyword>
<feature type="domain" description="Protein kinase" evidence="12">
    <location>
        <begin position="117"/>
        <end position="381"/>
    </location>
</feature>
<evidence type="ECO:0000256" key="7">
    <source>
        <dbReference type="ARBA" id="ARBA00022840"/>
    </source>
</evidence>
<dbReference type="SUPFAM" id="SSF56112">
    <property type="entry name" value="Protein kinase-like (PK-like)"/>
    <property type="match status" value="1"/>
</dbReference>
<organism evidence="13 14">
    <name type="scientific">Lactarius akahatsu</name>
    <dbReference type="NCBI Taxonomy" id="416441"/>
    <lineage>
        <taxon>Eukaryota</taxon>
        <taxon>Fungi</taxon>
        <taxon>Dikarya</taxon>
        <taxon>Basidiomycota</taxon>
        <taxon>Agaricomycotina</taxon>
        <taxon>Agaricomycetes</taxon>
        <taxon>Russulales</taxon>
        <taxon>Russulaceae</taxon>
        <taxon>Lactarius</taxon>
    </lineage>
</organism>
<feature type="binding site" evidence="10">
    <location>
        <position position="146"/>
    </location>
    <ligand>
        <name>ATP</name>
        <dbReference type="ChEBI" id="CHEBI:30616"/>
    </ligand>
</feature>
<comment type="caution">
    <text evidence="13">The sequence shown here is derived from an EMBL/GenBank/DDBJ whole genome shotgun (WGS) entry which is preliminary data.</text>
</comment>
<dbReference type="Gene3D" id="2.30.29.30">
    <property type="entry name" value="Pleckstrin-homology domain (PH domain)/Phosphotyrosine-binding domain (PTB)"/>
    <property type="match status" value="1"/>
</dbReference>
<feature type="compositionally biased region" description="Basic and acidic residues" evidence="11">
    <location>
        <begin position="479"/>
        <end position="488"/>
    </location>
</feature>
<dbReference type="EMBL" id="JAKELL010000018">
    <property type="protein sequence ID" value="KAH8993469.1"/>
    <property type="molecule type" value="Genomic_DNA"/>
</dbReference>
<dbReference type="CDD" id="cd05581">
    <property type="entry name" value="STKc_PDK1"/>
    <property type="match status" value="1"/>
</dbReference>
<feature type="compositionally biased region" description="Acidic residues" evidence="11">
    <location>
        <begin position="427"/>
        <end position="437"/>
    </location>
</feature>
<comment type="catalytic activity">
    <reaction evidence="8">
        <text>L-threonyl-[protein] + ATP = O-phospho-L-threonyl-[protein] + ADP + H(+)</text>
        <dbReference type="Rhea" id="RHEA:46608"/>
        <dbReference type="Rhea" id="RHEA-COMP:11060"/>
        <dbReference type="Rhea" id="RHEA-COMP:11605"/>
        <dbReference type="ChEBI" id="CHEBI:15378"/>
        <dbReference type="ChEBI" id="CHEBI:30013"/>
        <dbReference type="ChEBI" id="CHEBI:30616"/>
        <dbReference type="ChEBI" id="CHEBI:61977"/>
        <dbReference type="ChEBI" id="CHEBI:456216"/>
        <dbReference type="EC" id="2.7.11.1"/>
    </reaction>
</comment>
<feature type="compositionally biased region" description="Low complexity" evidence="11">
    <location>
        <begin position="31"/>
        <end position="41"/>
    </location>
</feature>
<feature type="compositionally biased region" description="Low complexity" evidence="11">
    <location>
        <begin position="51"/>
        <end position="62"/>
    </location>
</feature>
<feature type="compositionally biased region" description="Pro residues" evidence="11">
    <location>
        <begin position="1"/>
        <end position="12"/>
    </location>
</feature>
<dbReference type="Pfam" id="PF00069">
    <property type="entry name" value="Pkinase"/>
    <property type="match status" value="1"/>
</dbReference>
<gene>
    <name evidence="13" type="ORF">EDB92DRAFT_1796327</name>
</gene>
<evidence type="ECO:0000256" key="8">
    <source>
        <dbReference type="ARBA" id="ARBA00047899"/>
    </source>
</evidence>
<dbReference type="GO" id="GO:0005524">
    <property type="term" value="F:ATP binding"/>
    <property type="evidence" value="ECO:0007669"/>
    <property type="project" value="UniProtKB-UniRule"/>
</dbReference>
<evidence type="ECO:0000313" key="14">
    <source>
        <dbReference type="Proteomes" id="UP001201163"/>
    </source>
</evidence>
<dbReference type="InterPro" id="IPR017441">
    <property type="entry name" value="Protein_kinase_ATP_BS"/>
</dbReference>
<keyword evidence="5 10" id="KW-0547">Nucleotide-binding</keyword>
<dbReference type="PROSITE" id="PS00108">
    <property type="entry name" value="PROTEIN_KINASE_ST"/>
    <property type="match status" value="1"/>
</dbReference>
<keyword evidence="4" id="KW-0808">Transferase</keyword>
<name>A0AAD4QEH6_9AGAM</name>
<feature type="region of interest" description="Disordered" evidence="11">
    <location>
        <begin position="653"/>
        <end position="680"/>
    </location>
</feature>
<sequence length="842" mass="90209">MITVEPPTPSPELPSHKPSLADLSRNASVISSSSSSSSTTSLVLPVRPRPIRTFSSPRSRSPGGPPTPKASRPPAYITRELGIADQPIDSPAGRSRANSKSKSRSSSANGRLSADDFEFGDILGEGSYSTVIHGTHRATRQEYAIKVLDKGHLKRNNKLQTALAEKNTLVRLGSGHPGIVRLHWAFQDDWSLYFVLDLARNGELQSRISRMGSLSTACARYYTAQLVDALDYMHLRGVIHRDLKPENLLLDDDFRIKVTDFGTGKLIDVPPERATKTFVGTAQYVSPELLEANETSKSSDLWALGCVLYQMIAGRFAFQGLSEYLTWQKIKQLDYTFPEGFDPEAADLVRRLLVRDPLERLGAGLAGSDYSMEELRAHPFFATIHWDTLWDDPAPPLETGLVRREPAPADEWDDVGATWDELVGPDGSDDEDDEDGSSDGPHAHAHGHVRIRAPGDDGIEWAPDAQAYVSPPAIPPEEIGPHGEMPDYAREAHPLLGAVDGAGAAMATDDVEDARGEHSDDAGTDGTVSGTYGIHFALPGIDRASKNTGPGTGAVAVAGDAATGEATGSGVRPGPGHGPGPGPGDDKDEERASPVSSSTETGDGEGGTAPGEVPPRTSAPLRVPRAVRDSYATSSSDGSPVEKLSAALEAMGIHRGRLRTRSPTPARGTPPSTSVDSPDWASALSAGETILFHAPVGETALKRRTSRLLLPLPVSQRKPKVRELALTSHRLVCLKPLKSGRGVGIKAEFALREAQAPPSTGREKRTKSDEARGMITGVERKGAKEFVVLTTAKSAFFIVDSETAADAWVRRITEALQQHATQNRERKPSTSNNNNNVSAART</sequence>
<evidence type="ECO:0000256" key="2">
    <source>
        <dbReference type="ARBA" id="ARBA00012513"/>
    </source>
</evidence>
<evidence type="ECO:0000259" key="12">
    <source>
        <dbReference type="PROSITE" id="PS50011"/>
    </source>
</evidence>
<dbReference type="InterPro" id="IPR008271">
    <property type="entry name" value="Ser/Thr_kinase_AS"/>
</dbReference>
<proteinExistence type="inferred from homology"/>
<evidence type="ECO:0000313" key="13">
    <source>
        <dbReference type="EMBL" id="KAH8993469.1"/>
    </source>
</evidence>
<evidence type="ECO:0000256" key="1">
    <source>
        <dbReference type="ARBA" id="ARBA00010006"/>
    </source>
</evidence>
<dbReference type="PROSITE" id="PS00107">
    <property type="entry name" value="PROTEIN_KINASE_ATP"/>
    <property type="match status" value="1"/>
</dbReference>
<dbReference type="InterPro" id="IPR039046">
    <property type="entry name" value="PDPK1"/>
</dbReference>
<evidence type="ECO:0000256" key="9">
    <source>
        <dbReference type="ARBA" id="ARBA00048679"/>
    </source>
</evidence>
<dbReference type="PROSITE" id="PS50011">
    <property type="entry name" value="PROTEIN_KINASE_DOM"/>
    <property type="match status" value="1"/>
</dbReference>
<dbReference type="Gene3D" id="3.30.200.20">
    <property type="entry name" value="Phosphorylase Kinase, domain 1"/>
    <property type="match status" value="1"/>
</dbReference>
<dbReference type="FunFam" id="1.10.510.10:FF:000833">
    <property type="entry name" value="AGC family protein kinase"/>
    <property type="match status" value="1"/>
</dbReference>
<dbReference type="GO" id="GO:0035556">
    <property type="term" value="P:intracellular signal transduction"/>
    <property type="evidence" value="ECO:0007669"/>
    <property type="project" value="TreeGrafter"/>
</dbReference>
<dbReference type="GO" id="GO:0004674">
    <property type="term" value="F:protein serine/threonine kinase activity"/>
    <property type="evidence" value="ECO:0007669"/>
    <property type="project" value="UniProtKB-KW"/>
</dbReference>
<keyword evidence="3" id="KW-0723">Serine/threonine-protein kinase</keyword>
<dbReference type="InterPro" id="IPR050236">
    <property type="entry name" value="Ser_Thr_kinase_AGC"/>
</dbReference>
<evidence type="ECO:0000256" key="3">
    <source>
        <dbReference type="ARBA" id="ARBA00022527"/>
    </source>
</evidence>
<evidence type="ECO:0000256" key="10">
    <source>
        <dbReference type="PROSITE-ProRule" id="PRU10141"/>
    </source>
</evidence>
<dbReference type="PANTHER" id="PTHR24356:SF163">
    <property type="entry name" value="3-PHOSPHOINOSITIDE-DEPENDENT PROTEIN KINASE 1-RELATED"/>
    <property type="match status" value="1"/>
</dbReference>
<feature type="region of interest" description="Disordered" evidence="11">
    <location>
        <begin position="819"/>
        <end position="842"/>
    </location>
</feature>
<evidence type="ECO:0000256" key="4">
    <source>
        <dbReference type="ARBA" id="ARBA00022679"/>
    </source>
</evidence>
<feature type="region of interest" description="Disordered" evidence="11">
    <location>
        <begin position="407"/>
        <end position="488"/>
    </location>
</feature>
<dbReference type="InterPro" id="IPR011993">
    <property type="entry name" value="PH-like_dom_sf"/>
</dbReference>
<dbReference type="Proteomes" id="UP001201163">
    <property type="component" value="Unassembled WGS sequence"/>
</dbReference>
<evidence type="ECO:0000256" key="5">
    <source>
        <dbReference type="ARBA" id="ARBA00022741"/>
    </source>
</evidence>